<reference evidence="1" key="1">
    <citation type="submission" date="2021-12" db="EMBL/GenBank/DDBJ databases">
        <authorList>
            <person name="Zaccaron A."/>
            <person name="Stergiopoulos I."/>
        </authorList>
    </citation>
    <scope>NUCLEOTIDE SEQUENCE</scope>
    <source>
        <strain evidence="1">Race5_Kim</strain>
    </source>
</reference>
<dbReference type="RefSeq" id="XP_047757436.1">
    <property type="nucleotide sequence ID" value="XM_047902776.1"/>
</dbReference>
<dbReference type="KEGG" id="ffu:CLAFUR5_03628"/>
<proteinExistence type="predicted"/>
<gene>
    <name evidence="1" type="ORF">CLAFUR5_03628</name>
</gene>
<dbReference type="PANTHER" id="PTHR43677:SF11">
    <property type="entry name" value="ZINC-CONTAINING ALCOHOL DEHYDROGENASE"/>
    <property type="match status" value="1"/>
</dbReference>
<dbReference type="SUPFAM" id="SSF51735">
    <property type="entry name" value="NAD(P)-binding Rossmann-fold domains"/>
    <property type="match status" value="1"/>
</dbReference>
<sequence>MNIQQAQITTWGSTPTLQTITLPPPAPSELRIKALAIGIHRVVRSRAAGSHYSAKTLPHTPGIDGVGLTDDDQKVYFLTFGTGTLAEYVNMPKSAVYPLDPGVDPVQVAASINPAMSSWMAFKGRTRDLPKGFTVLILGVTSASGRVAVPLARALGAGRVFGAARNEQAMEKLGLDRRIVIAEKAEETEFGDLDDVDVVLDYVYGLLAVHLFNSLKTPKPVQYVHIGALSEPEITIPGGVLRSKDITIRGSGPGAWSMKAFAETLPELLSIIPGIPEQPVEVAKFEELEEKWKYDGPKRLVFVP</sequence>
<dbReference type="Proteomes" id="UP000756132">
    <property type="component" value="Chromosome 2"/>
</dbReference>
<dbReference type="OrthoDB" id="809632at2759"/>
<dbReference type="InterPro" id="IPR051397">
    <property type="entry name" value="Zn-ADH-like_protein"/>
</dbReference>
<dbReference type="PANTHER" id="PTHR43677">
    <property type="entry name" value="SHORT-CHAIN DEHYDROGENASE/REDUCTASE"/>
    <property type="match status" value="1"/>
</dbReference>
<protein>
    <submittedName>
        <fullName evidence="1">NADPH-dependent quinone reductase tdiC</fullName>
    </submittedName>
</protein>
<accession>A0A9Q8L8W0</accession>
<name>A0A9Q8L8W0_PASFU</name>
<dbReference type="AlphaFoldDB" id="A0A9Q8L8W0"/>
<dbReference type="Gene3D" id="3.90.180.10">
    <property type="entry name" value="Medium-chain alcohol dehydrogenases, catalytic domain"/>
    <property type="match status" value="1"/>
</dbReference>
<evidence type="ECO:0000313" key="2">
    <source>
        <dbReference type="Proteomes" id="UP000756132"/>
    </source>
</evidence>
<dbReference type="InterPro" id="IPR036291">
    <property type="entry name" value="NAD(P)-bd_dom_sf"/>
</dbReference>
<dbReference type="SUPFAM" id="SSF50129">
    <property type="entry name" value="GroES-like"/>
    <property type="match status" value="1"/>
</dbReference>
<dbReference type="GeneID" id="71983506"/>
<evidence type="ECO:0000313" key="1">
    <source>
        <dbReference type="EMBL" id="UJO13070.1"/>
    </source>
</evidence>
<dbReference type="EMBL" id="CP090164">
    <property type="protein sequence ID" value="UJO13070.1"/>
    <property type="molecule type" value="Genomic_DNA"/>
</dbReference>
<reference evidence="1" key="2">
    <citation type="journal article" date="2022" name="Microb. Genom.">
        <title>A chromosome-scale genome assembly of the tomato pathogen Cladosporium fulvum reveals a compartmentalized genome architecture and the presence of a dispensable chromosome.</title>
        <authorList>
            <person name="Zaccaron A.Z."/>
            <person name="Chen L.H."/>
            <person name="Samaras A."/>
            <person name="Stergiopoulos I."/>
        </authorList>
    </citation>
    <scope>NUCLEOTIDE SEQUENCE</scope>
    <source>
        <strain evidence="1">Race5_Kim</strain>
    </source>
</reference>
<keyword evidence="2" id="KW-1185">Reference proteome</keyword>
<dbReference type="Gene3D" id="3.40.50.720">
    <property type="entry name" value="NAD(P)-binding Rossmann-like Domain"/>
    <property type="match status" value="1"/>
</dbReference>
<dbReference type="InterPro" id="IPR011032">
    <property type="entry name" value="GroES-like_sf"/>
</dbReference>
<dbReference type="GO" id="GO:0016491">
    <property type="term" value="F:oxidoreductase activity"/>
    <property type="evidence" value="ECO:0007669"/>
    <property type="project" value="TreeGrafter"/>
</dbReference>
<organism evidence="1 2">
    <name type="scientific">Passalora fulva</name>
    <name type="common">Tomato leaf mold</name>
    <name type="synonym">Cladosporium fulvum</name>
    <dbReference type="NCBI Taxonomy" id="5499"/>
    <lineage>
        <taxon>Eukaryota</taxon>
        <taxon>Fungi</taxon>
        <taxon>Dikarya</taxon>
        <taxon>Ascomycota</taxon>
        <taxon>Pezizomycotina</taxon>
        <taxon>Dothideomycetes</taxon>
        <taxon>Dothideomycetidae</taxon>
        <taxon>Mycosphaerellales</taxon>
        <taxon>Mycosphaerellaceae</taxon>
        <taxon>Fulvia</taxon>
    </lineage>
</organism>